<evidence type="ECO:0000313" key="1">
    <source>
        <dbReference type="EMBL" id="KAF5192677.1"/>
    </source>
</evidence>
<gene>
    <name evidence="1" type="ORF">FRX31_017736</name>
</gene>
<sequence>MLNKVWGNVVILLGNRWCWPAGRFSKALYFGSPMELDIVETWGINTRVSPGSSVQECYWFPPPHMVMKVNTDGVATGMAGIGFVFRDHDCNTVMVGCQQIGVENCFFAECLAILTAMEVRCSCKGLDKALGGDRFASNIRSFCEFPGSMEIGS</sequence>
<dbReference type="EMBL" id="JABWDY010021056">
    <property type="protein sequence ID" value="KAF5192677.1"/>
    <property type="molecule type" value="Genomic_DNA"/>
</dbReference>
<evidence type="ECO:0008006" key="3">
    <source>
        <dbReference type="Google" id="ProtNLM"/>
    </source>
</evidence>
<reference evidence="1 2" key="1">
    <citation type="submission" date="2020-06" db="EMBL/GenBank/DDBJ databases">
        <title>Transcriptomic and genomic resources for Thalictrum thalictroides and T. hernandezii: Facilitating candidate gene discovery in an emerging model plant lineage.</title>
        <authorList>
            <person name="Arias T."/>
            <person name="Riano-Pachon D.M."/>
            <person name="Di Stilio V.S."/>
        </authorList>
    </citation>
    <scope>NUCLEOTIDE SEQUENCE [LARGE SCALE GENOMIC DNA]</scope>
    <source>
        <strain evidence="2">cv. WT478/WT964</strain>
        <tissue evidence="1">Leaves</tissue>
    </source>
</reference>
<dbReference type="PANTHER" id="PTHR47723">
    <property type="entry name" value="OS05G0353850 PROTEIN"/>
    <property type="match status" value="1"/>
</dbReference>
<comment type="caution">
    <text evidence="1">The sequence shown here is derived from an EMBL/GenBank/DDBJ whole genome shotgun (WGS) entry which is preliminary data.</text>
</comment>
<dbReference type="InterPro" id="IPR053151">
    <property type="entry name" value="RNase_H-like"/>
</dbReference>
<protein>
    <recommendedName>
        <fullName evidence="3">RNase H type-1 domain-containing protein</fullName>
    </recommendedName>
</protein>
<evidence type="ECO:0000313" key="2">
    <source>
        <dbReference type="Proteomes" id="UP000554482"/>
    </source>
</evidence>
<organism evidence="1 2">
    <name type="scientific">Thalictrum thalictroides</name>
    <name type="common">Rue-anemone</name>
    <name type="synonym">Anemone thalictroides</name>
    <dbReference type="NCBI Taxonomy" id="46969"/>
    <lineage>
        <taxon>Eukaryota</taxon>
        <taxon>Viridiplantae</taxon>
        <taxon>Streptophyta</taxon>
        <taxon>Embryophyta</taxon>
        <taxon>Tracheophyta</taxon>
        <taxon>Spermatophyta</taxon>
        <taxon>Magnoliopsida</taxon>
        <taxon>Ranunculales</taxon>
        <taxon>Ranunculaceae</taxon>
        <taxon>Thalictroideae</taxon>
        <taxon>Thalictrum</taxon>
    </lineage>
</organism>
<accession>A0A7J6W6Z9</accession>
<proteinExistence type="predicted"/>
<dbReference type="Proteomes" id="UP000554482">
    <property type="component" value="Unassembled WGS sequence"/>
</dbReference>
<name>A0A7J6W6Z9_THATH</name>
<keyword evidence="2" id="KW-1185">Reference proteome</keyword>
<dbReference type="AlphaFoldDB" id="A0A7J6W6Z9"/>
<dbReference type="PANTHER" id="PTHR47723:SF19">
    <property type="entry name" value="POLYNUCLEOTIDYL TRANSFERASE, RIBONUCLEASE H-LIKE SUPERFAMILY PROTEIN"/>
    <property type="match status" value="1"/>
</dbReference>